<dbReference type="FunCoup" id="A0A212F402">
    <property type="interactions" value="1508"/>
</dbReference>
<keyword evidence="3" id="KW-1185">Reference proteome</keyword>
<dbReference type="GO" id="GO:0030041">
    <property type="term" value="P:actin filament polymerization"/>
    <property type="evidence" value="ECO:0007669"/>
    <property type="project" value="TreeGrafter"/>
</dbReference>
<sequence>MRVFLAEDNLCAQNLLKLVSHGNAILAEILRLKDHVPKIFLLESKEIQQNYQDVIMDFSYFKISEMQEKKINANSKLQDLDDDLKEKYLELITRFYLLFENIYQYIIDLNTFVEQLHDGAFIQQSMETVMKDVEGKQLLCESLYLYGAMLLLCDLYIPGNAREKLLVAFYRYSTNQSQSNVDDVCKLLRETGYNQQHGKRPYDYPVEYFSRVPIHPDFLEKIIGKLRSEDIYNQLTVFTIPEHQSSALATQASMLVVCLFFTPHYLHSDTTRMREIVDKFFPCNWIIPVYMGVTMNIIDYWDGFKAAKNSLNNTCNTKNVKEIYSKRGNSVQLLINKSQLLLKEGTLTDDFVLDNISKIINVILNSNHVLRWLLLHNSDVIFFDNNKKSKQLKDLVIKESGYDPVKTLELLICTAELELKIREFLKKLLDSRSETWNRNKNIALDAVNNLSELFSGSIPKFTKIDENEQLKQWFENIAKQISSLNEPITSKTIKKVTQLLQVLDNVEEFHGIKSTSTVVQLISESKDALKNVLRAASLKEDSLVTLETVADFSYAWCTIDLYTVHMQDSIKENPAVTSRLRALFLKLASAMEIPLLRINQAQSDDLVSVSQYYSSELIKYIQKVLQIIPEMVFKIVEKIVDLQTWKITEVPTRIDKEKLRDYAQLDDRMEVAKLTHSASMFTTGILDMRSTLVGVIRVDPAELLEEGLLRELDGHINKKFFEFIEPQAKKNNSLMNRLQKLAESMEGYKRSLEYIQDYINIHGLRILQKQSVMAYAYLLRITYFIHFTTFKNWHYYINTVLSLIKINYFVFKPTSVSVNYFFNHLNRGICVYINICSSWFDVKSHNEVVNTKTFTKLKEAIGVVGLHGLDTLYGYMIKNQLQHVQNIFRSHPERNVVSTDMKDFDQFVLKGQKSYQQLADTVVQIGTLQLLRKHIAYQLNTTCKFDSAQLEASLRTMNESVLNEIKTGSKSGFKTVPLALMQNLEEYLSRCGISEPFDKIYLKNANELVNIDMGRLMATVLISQLARLQLCQTTGDLISRRTGDNIDGYPLLVGAYTLLRQSKTESIDVFVDFLCQYSKVAAANRHKGGETTNDGGLTTQILRLFCETFNYSFNKLEDKLPLALLSQCPQK</sequence>
<dbReference type="GO" id="GO:0071203">
    <property type="term" value="C:WASH complex"/>
    <property type="evidence" value="ECO:0007669"/>
    <property type="project" value="InterPro"/>
</dbReference>
<dbReference type="GO" id="GO:0007032">
    <property type="term" value="P:endosome organization"/>
    <property type="evidence" value="ECO:0007669"/>
    <property type="project" value="TreeGrafter"/>
</dbReference>
<dbReference type="PANTHER" id="PTHR15691:SF6">
    <property type="entry name" value="WASH COMPLEX SUBUNIT 5"/>
    <property type="match status" value="1"/>
</dbReference>
<accession>A0A212F402</accession>
<comment type="similarity">
    <text evidence="1">Belongs to the strumpellin family.</text>
</comment>
<reference evidence="2 3" key="1">
    <citation type="journal article" date="2011" name="Cell">
        <title>The monarch butterfly genome yields insights into long-distance migration.</title>
        <authorList>
            <person name="Zhan S."/>
            <person name="Merlin C."/>
            <person name="Boore J.L."/>
            <person name="Reppert S.M."/>
        </authorList>
    </citation>
    <scope>NUCLEOTIDE SEQUENCE [LARGE SCALE GENOMIC DNA]</scope>
    <source>
        <strain evidence="2">F-2</strain>
    </source>
</reference>
<comment type="caution">
    <text evidence="2">The sequence shown here is derived from an EMBL/GenBank/DDBJ whole genome shotgun (WGS) entry which is preliminary data.</text>
</comment>
<dbReference type="PANTHER" id="PTHR15691">
    <property type="entry name" value="WASH COMPLEX SUBUNIT 5"/>
    <property type="match status" value="1"/>
</dbReference>
<name>A0A212F402_DANPL</name>
<dbReference type="Pfam" id="PF10266">
    <property type="entry name" value="Strumpellin"/>
    <property type="match status" value="1"/>
</dbReference>
<dbReference type="EMBL" id="AGBW02010462">
    <property type="protein sequence ID" value="OWR48465.1"/>
    <property type="molecule type" value="Genomic_DNA"/>
</dbReference>
<evidence type="ECO:0000313" key="2">
    <source>
        <dbReference type="EMBL" id="OWR48465.1"/>
    </source>
</evidence>
<evidence type="ECO:0000256" key="1">
    <source>
        <dbReference type="ARBA" id="ARBA00006224"/>
    </source>
</evidence>
<evidence type="ECO:0000313" key="3">
    <source>
        <dbReference type="Proteomes" id="UP000007151"/>
    </source>
</evidence>
<organism evidence="2 3">
    <name type="scientific">Danaus plexippus plexippus</name>
    <dbReference type="NCBI Taxonomy" id="278856"/>
    <lineage>
        <taxon>Eukaryota</taxon>
        <taxon>Metazoa</taxon>
        <taxon>Ecdysozoa</taxon>
        <taxon>Arthropoda</taxon>
        <taxon>Hexapoda</taxon>
        <taxon>Insecta</taxon>
        <taxon>Pterygota</taxon>
        <taxon>Neoptera</taxon>
        <taxon>Endopterygota</taxon>
        <taxon>Lepidoptera</taxon>
        <taxon>Glossata</taxon>
        <taxon>Ditrysia</taxon>
        <taxon>Papilionoidea</taxon>
        <taxon>Nymphalidae</taxon>
        <taxon>Danainae</taxon>
        <taxon>Danaini</taxon>
        <taxon>Danaina</taxon>
        <taxon>Danaus</taxon>
        <taxon>Danaus</taxon>
    </lineage>
</organism>
<dbReference type="Proteomes" id="UP000007151">
    <property type="component" value="Unassembled WGS sequence"/>
</dbReference>
<dbReference type="InterPro" id="IPR019393">
    <property type="entry name" value="WASH_strumpellin"/>
</dbReference>
<proteinExistence type="inferred from homology"/>
<dbReference type="GO" id="GO:0051125">
    <property type="term" value="P:regulation of actin nucleation"/>
    <property type="evidence" value="ECO:0007669"/>
    <property type="project" value="TreeGrafter"/>
</dbReference>
<dbReference type="KEGG" id="dpl:KGM_213614"/>
<protein>
    <submittedName>
        <fullName evidence="2">WASH complex subunit strumpellin</fullName>
    </submittedName>
</protein>
<dbReference type="InParanoid" id="A0A212F402"/>
<dbReference type="eggNOG" id="KOG3666">
    <property type="taxonomic scope" value="Eukaryota"/>
</dbReference>
<gene>
    <name evidence="2" type="ORF">KGM_213614</name>
</gene>
<dbReference type="GO" id="GO:0005768">
    <property type="term" value="C:endosome"/>
    <property type="evidence" value="ECO:0007669"/>
    <property type="project" value="TreeGrafter"/>
</dbReference>
<dbReference type="STRING" id="278856.A0A212F402"/>
<dbReference type="AlphaFoldDB" id="A0A212F402"/>
<dbReference type="GO" id="GO:0140285">
    <property type="term" value="P:endosome fission"/>
    <property type="evidence" value="ECO:0007669"/>
    <property type="project" value="TreeGrafter"/>
</dbReference>